<evidence type="ECO:0000313" key="9">
    <source>
        <dbReference type="EMBL" id="PNH10819.1"/>
    </source>
</evidence>
<dbReference type="PANTHER" id="PTHR11920:SF335">
    <property type="entry name" value="GUANYLATE CYCLASE"/>
    <property type="match status" value="1"/>
</dbReference>
<keyword evidence="10" id="KW-1185">Reference proteome</keyword>
<dbReference type="OrthoDB" id="548029at2759"/>
<proteinExistence type="inferred from homology"/>
<dbReference type="EMBL" id="PGGS01000045">
    <property type="protein sequence ID" value="PNH10819.1"/>
    <property type="molecule type" value="Genomic_DNA"/>
</dbReference>
<protein>
    <submittedName>
        <fullName evidence="9">Guanylate cyclase soluble subunit beta-2</fullName>
    </submittedName>
</protein>
<sequence>MRPPAWHEIRAVAVTDPRTGQRLLLVVQKDVTAKVEAERHIAQVAEAEHRLLEQVFPRHVLSYMSERSFEEQQQHLQLQLQQPPASGRGSAVTVAAPWRPQVRDCTHLATWHRRVTVLFADIQGFTPMCGQLPATVVMRFLNDLFVRFDAQLDSHEVYKVETIGDCYVVAGGLVHEDADGMAAVRASGEEDTQQGARVFAFAQAMLRSASDVMLPTTGEPVRIRVGIHIGPVVSGVVGTRMPRFCLFGDTINTASRMESTGVPGCVHASKEAYDVLRHQGQRGWAPTGGVEIKGKGIMDTHLWTPPSPAESCAGLDSSRSPGGC</sequence>
<dbReference type="PROSITE" id="PS00452">
    <property type="entry name" value="GUANYLATE_CYCLASE_1"/>
    <property type="match status" value="1"/>
</dbReference>
<dbReference type="InterPro" id="IPR029787">
    <property type="entry name" value="Nucleotide_cyclase"/>
</dbReference>
<keyword evidence="3" id="KW-0547">Nucleotide-binding</keyword>
<dbReference type="CDD" id="cd07302">
    <property type="entry name" value="CHD"/>
    <property type="match status" value="1"/>
</dbReference>
<dbReference type="GO" id="GO:0035556">
    <property type="term" value="P:intracellular signal transduction"/>
    <property type="evidence" value="ECO:0007669"/>
    <property type="project" value="InterPro"/>
</dbReference>
<comment type="similarity">
    <text evidence="7">Belongs to the adenylyl cyclase class-4/guanylyl cyclase family.</text>
</comment>
<keyword evidence="5" id="KW-0472">Membrane</keyword>
<evidence type="ECO:0000256" key="2">
    <source>
        <dbReference type="ARBA" id="ARBA00022692"/>
    </source>
</evidence>
<keyword evidence="4" id="KW-1133">Transmembrane helix</keyword>
<accession>A0A2J8AE84</accession>
<dbReference type="SUPFAM" id="SSF55073">
    <property type="entry name" value="Nucleotide cyclase"/>
    <property type="match status" value="1"/>
</dbReference>
<gene>
    <name evidence="9" type="ORF">TSOC_002353</name>
</gene>
<name>A0A2J8AE84_9CHLO</name>
<evidence type="ECO:0000256" key="1">
    <source>
        <dbReference type="ARBA" id="ARBA00004370"/>
    </source>
</evidence>
<dbReference type="AlphaFoldDB" id="A0A2J8AE84"/>
<keyword evidence="6 7" id="KW-0456">Lyase</keyword>
<evidence type="ECO:0000256" key="3">
    <source>
        <dbReference type="ARBA" id="ARBA00022741"/>
    </source>
</evidence>
<dbReference type="Proteomes" id="UP000236333">
    <property type="component" value="Unassembled WGS sequence"/>
</dbReference>
<keyword evidence="2" id="KW-0812">Transmembrane</keyword>
<dbReference type="InterPro" id="IPR001054">
    <property type="entry name" value="A/G_cyclase"/>
</dbReference>
<dbReference type="GO" id="GO:0004016">
    <property type="term" value="F:adenylate cyclase activity"/>
    <property type="evidence" value="ECO:0007669"/>
    <property type="project" value="TreeGrafter"/>
</dbReference>
<dbReference type="GO" id="GO:0007168">
    <property type="term" value="P:receptor guanylyl cyclase signaling pathway"/>
    <property type="evidence" value="ECO:0007669"/>
    <property type="project" value="TreeGrafter"/>
</dbReference>
<dbReference type="Gene3D" id="3.30.70.1230">
    <property type="entry name" value="Nucleotide cyclase"/>
    <property type="match status" value="1"/>
</dbReference>
<dbReference type="SMART" id="SM00044">
    <property type="entry name" value="CYCc"/>
    <property type="match status" value="1"/>
</dbReference>
<evidence type="ECO:0000256" key="7">
    <source>
        <dbReference type="RuleBase" id="RU000405"/>
    </source>
</evidence>
<dbReference type="GO" id="GO:0004383">
    <property type="term" value="F:guanylate cyclase activity"/>
    <property type="evidence" value="ECO:0007669"/>
    <property type="project" value="TreeGrafter"/>
</dbReference>
<dbReference type="PROSITE" id="PS50125">
    <property type="entry name" value="GUANYLATE_CYCLASE_2"/>
    <property type="match status" value="1"/>
</dbReference>
<comment type="caution">
    <text evidence="9">The sequence shown here is derived from an EMBL/GenBank/DDBJ whole genome shotgun (WGS) entry which is preliminary data.</text>
</comment>
<dbReference type="GO" id="GO:0001653">
    <property type="term" value="F:peptide receptor activity"/>
    <property type="evidence" value="ECO:0007669"/>
    <property type="project" value="TreeGrafter"/>
</dbReference>
<organism evidence="9 10">
    <name type="scientific">Tetrabaena socialis</name>
    <dbReference type="NCBI Taxonomy" id="47790"/>
    <lineage>
        <taxon>Eukaryota</taxon>
        <taxon>Viridiplantae</taxon>
        <taxon>Chlorophyta</taxon>
        <taxon>core chlorophytes</taxon>
        <taxon>Chlorophyceae</taxon>
        <taxon>CS clade</taxon>
        <taxon>Chlamydomonadales</taxon>
        <taxon>Tetrabaenaceae</taxon>
        <taxon>Tetrabaena</taxon>
    </lineage>
</organism>
<dbReference type="InterPro" id="IPR018297">
    <property type="entry name" value="A/G_cyclase_CS"/>
</dbReference>
<evidence type="ECO:0000313" key="10">
    <source>
        <dbReference type="Proteomes" id="UP000236333"/>
    </source>
</evidence>
<evidence type="ECO:0000256" key="5">
    <source>
        <dbReference type="ARBA" id="ARBA00023136"/>
    </source>
</evidence>
<dbReference type="InterPro" id="IPR050401">
    <property type="entry name" value="Cyclic_nucleotide_synthase"/>
</dbReference>
<dbReference type="PANTHER" id="PTHR11920">
    <property type="entry name" value="GUANYLYL CYCLASE"/>
    <property type="match status" value="1"/>
</dbReference>
<feature type="domain" description="Guanylate cyclase" evidence="8">
    <location>
        <begin position="116"/>
        <end position="258"/>
    </location>
</feature>
<dbReference type="GO" id="GO:0005886">
    <property type="term" value="C:plasma membrane"/>
    <property type="evidence" value="ECO:0007669"/>
    <property type="project" value="TreeGrafter"/>
</dbReference>
<evidence type="ECO:0000256" key="4">
    <source>
        <dbReference type="ARBA" id="ARBA00022989"/>
    </source>
</evidence>
<evidence type="ECO:0000259" key="8">
    <source>
        <dbReference type="PROSITE" id="PS50125"/>
    </source>
</evidence>
<reference evidence="9 10" key="1">
    <citation type="journal article" date="2017" name="Mol. Biol. Evol.">
        <title>The 4-celled Tetrabaena socialis nuclear genome reveals the essential components for genetic control of cell number at the origin of multicellularity in the volvocine lineage.</title>
        <authorList>
            <person name="Featherston J."/>
            <person name="Arakaki Y."/>
            <person name="Hanschen E.R."/>
            <person name="Ferris P.J."/>
            <person name="Michod R.E."/>
            <person name="Olson B.J.S.C."/>
            <person name="Nozaki H."/>
            <person name="Durand P.M."/>
        </authorList>
    </citation>
    <scope>NUCLEOTIDE SEQUENCE [LARGE SCALE GENOMIC DNA]</scope>
    <source>
        <strain evidence="9 10">NIES-571</strain>
    </source>
</reference>
<evidence type="ECO:0000256" key="6">
    <source>
        <dbReference type="ARBA" id="ARBA00023239"/>
    </source>
</evidence>
<dbReference type="GO" id="GO:0000166">
    <property type="term" value="F:nucleotide binding"/>
    <property type="evidence" value="ECO:0007669"/>
    <property type="project" value="UniProtKB-KW"/>
</dbReference>
<comment type="subcellular location">
    <subcellularLocation>
        <location evidence="1">Membrane</location>
    </subcellularLocation>
</comment>
<dbReference type="Pfam" id="PF00211">
    <property type="entry name" value="Guanylate_cyc"/>
    <property type="match status" value="1"/>
</dbReference>